<reference evidence="2" key="1">
    <citation type="submission" date="2014-11" db="EMBL/GenBank/DDBJ databases">
        <authorList>
            <person name="Otto D Thomas"/>
            <person name="Naeem Raeece"/>
        </authorList>
    </citation>
    <scope>NUCLEOTIDE SEQUENCE</scope>
</reference>
<evidence type="ECO:0000256" key="1">
    <source>
        <dbReference type="SAM" id="MobiDB-lite"/>
    </source>
</evidence>
<accession>A0A0G4HNP8</accession>
<name>A0A0G4HNP8_9ALVE</name>
<dbReference type="VEuPathDB" id="CryptoDB:Cvel_7653"/>
<protein>
    <submittedName>
        <fullName evidence="2">Uncharacterized protein</fullName>
    </submittedName>
</protein>
<sequence length="235" mass="24927">MQVTVGALRQVTFPGVRSPRGRPLCVVLWLPGENPLEVFGTSFGSPYDPRLGQRVSAPVNSRPAVPLKSQLKAPKALGAGLDVLKDALEKKIEDQTEGGGGKRVNQMSMGGEERGLVGGDDAEIDQVLDVAVDGSAFLAHFRKLARSQEMGLENTEESGLAAADAYSYEETRGPLGVIEKHVGSSSWLRPSEPVLFVSVILLETSWGALRGECSGGRGGGERANAESVREESAVE</sequence>
<evidence type="ECO:0000313" key="2">
    <source>
        <dbReference type="EMBL" id="CEM45811.1"/>
    </source>
</evidence>
<dbReference type="EMBL" id="CDMZ01003288">
    <property type="protein sequence ID" value="CEM45811.1"/>
    <property type="molecule type" value="Genomic_DNA"/>
</dbReference>
<gene>
    <name evidence="2" type="ORF">Cvel_7653</name>
</gene>
<dbReference type="AlphaFoldDB" id="A0A0G4HNP8"/>
<organism evidence="2">
    <name type="scientific">Chromera velia CCMP2878</name>
    <dbReference type="NCBI Taxonomy" id="1169474"/>
    <lineage>
        <taxon>Eukaryota</taxon>
        <taxon>Sar</taxon>
        <taxon>Alveolata</taxon>
        <taxon>Colpodellida</taxon>
        <taxon>Chromeraceae</taxon>
        <taxon>Chromera</taxon>
    </lineage>
</organism>
<feature type="region of interest" description="Disordered" evidence="1">
    <location>
        <begin position="212"/>
        <end position="235"/>
    </location>
</feature>
<proteinExistence type="predicted"/>
<feature type="compositionally biased region" description="Basic and acidic residues" evidence="1">
    <location>
        <begin position="219"/>
        <end position="235"/>
    </location>
</feature>